<evidence type="ECO:0000256" key="1">
    <source>
        <dbReference type="ARBA" id="ARBA00004141"/>
    </source>
</evidence>
<dbReference type="Pfam" id="PF05978">
    <property type="entry name" value="UNC-93"/>
    <property type="match status" value="1"/>
</dbReference>
<keyword evidence="3 6" id="KW-0812">Transmembrane</keyword>
<feature type="transmembrane region" description="Helical" evidence="6">
    <location>
        <begin position="413"/>
        <end position="432"/>
    </location>
</feature>
<feature type="transmembrane region" description="Helical" evidence="6">
    <location>
        <begin position="48"/>
        <end position="68"/>
    </location>
</feature>
<evidence type="ECO:0000313" key="7">
    <source>
        <dbReference type="EMBL" id="KAJ1095929.1"/>
    </source>
</evidence>
<feature type="transmembrane region" description="Helical" evidence="6">
    <location>
        <begin position="349"/>
        <end position="368"/>
    </location>
</feature>
<keyword evidence="5 6" id="KW-0472">Membrane</keyword>
<accession>A0AAV7M000</accession>
<dbReference type="Gene3D" id="1.20.1250.20">
    <property type="entry name" value="MFS general substrate transporter like domains"/>
    <property type="match status" value="1"/>
</dbReference>
<evidence type="ECO:0000256" key="5">
    <source>
        <dbReference type="ARBA" id="ARBA00023136"/>
    </source>
</evidence>
<dbReference type="InterPro" id="IPR010291">
    <property type="entry name" value="Ion_channel_UNC-93"/>
</dbReference>
<keyword evidence="8" id="KW-1185">Reference proteome</keyword>
<comment type="caution">
    <text evidence="7">The sequence shown here is derived from an EMBL/GenBank/DDBJ whole genome shotgun (WGS) entry which is preliminary data.</text>
</comment>
<comment type="subcellular location">
    <subcellularLocation>
        <location evidence="1">Membrane</location>
        <topology evidence="1">Multi-pass membrane protein</topology>
    </subcellularLocation>
</comment>
<feature type="transmembrane region" description="Helical" evidence="6">
    <location>
        <begin position="276"/>
        <end position="298"/>
    </location>
</feature>
<feature type="transmembrane region" description="Helical" evidence="6">
    <location>
        <begin position="75"/>
        <end position="93"/>
    </location>
</feature>
<keyword evidence="4 6" id="KW-1133">Transmembrane helix</keyword>
<feature type="transmembrane region" description="Helical" evidence="6">
    <location>
        <begin position="389"/>
        <end position="407"/>
    </location>
</feature>
<feature type="transmembrane region" description="Helical" evidence="6">
    <location>
        <begin position="168"/>
        <end position="188"/>
    </location>
</feature>
<dbReference type="Proteomes" id="UP001066276">
    <property type="component" value="Chromosome 10"/>
</dbReference>
<reference evidence="7" key="1">
    <citation type="journal article" date="2022" name="bioRxiv">
        <title>Sequencing and chromosome-scale assembly of the giantPleurodeles waltlgenome.</title>
        <authorList>
            <person name="Brown T."/>
            <person name="Elewa A."/>
            <person name="Iarovenko S."/>
            <person name="Subramanian E."/>
            <person name="Araus A.J."/>
            <person name="Petzold A."/>
            <person name="Susuki M."/>
            <person name="Suzuki K.-i.T."/>
            <person name="Hayashi T."/>
            <person name="Toyoda A."/>
            <person name="Oliveira C."/>
            <person name="Osipova E."/>
            <person name="Leigh N.D."/>
            <person name="Simon A."/>
            <person name="Yun M.H."/>
        </authorList>
    </citation>
    <scope>NUCLEOTIDE SEQUENCE</scope>
    <source>
        <strain evidence="7">20211129_DDA</strain>
        <tissue evidence="7">Liver</tissue>
    </source>
</reference>
<gene>
    <name evidence="7" type="ORF">NDU88_001079</name>
</gene>
<evidence type="ECO:0000256" key="4">
    <source>
        <dbReference type="ARBA" id="ARBA00022989"/>
    </source>
</evidence>
<feature type="transmembrane region" description="Helical" evidence="6">
    <location>
        <begin position="310"/>
        <end position="329"/>
    </location>
</feature>
<dbReference type="PANTHER" id="PTHR23294:SF5">
    <property type="entry name" value="UNC93-LIKE PROTEIN MFSD11"/>
    <property type="match status" value="1"/>
</dbReference>
<evidence type="ECO:0000256" key="2">
    <source>
        <dbReference type="ARBA" id="ARBA00009172"/>
    </source>
</evidence>
<evidence type="ECO:0000256" key="3">
    <source>
        <dbReference type="ARBA" id="ARBA00022692"/>
    </source>
</evidence>
<dbReference type="InterPro" id="IPR036259">
    <property type="entry name" value="MFS_trans_sf"/>
</dbReference>
<dbReference type="SUPFAM" id="SSF103473">
    <property type="entry name" value="MFS general substrate transporter"/>
    <property type="match status" value="1"/>
</dbReference>
<protein>
    <recommendedName>
        <fullName evidence="9">UNC93-like protein MFSD11</fullName>
    </recommendedName>
</protein>
<dbReference type="EMBL" id="JANPWB010000014">
    <property type="protein sequence ID" value="KAJ1095929.1"/>
    <property type="molecule type" value="Genomic_DNA"/>
</dbReference>
<feature type="transmembrane region" description="Helical" evidence="6">
    <location>
        <begin position="239"/>
        <end position="256"/>
    </location>
</feature>
<dbReference type="PANTHER" id="PTHR23294">
    <property type="entry name" value="ET TRANSLATION PRODUCT-RELATED"/>
    <property type="match status" value="1"/>
</dbReference>
<dbReference type="GO" id="GO:0016020">
    <property type="term" value="C:membrane"/>
    <property type="evidence" value="ECO:0007669"/>
    <property type="project" value="UniProtKB-SubCell"/>
</dbReference>
<feature type="transmembrane region" description="Helical" evidence="6">
    <location>
        <begin position="135"/>
        <end position="156"/>
    </location>
</feature>
<name>A0AAV7M000_PLEWA</name>
<evidence type="ECO:0000256" key="6">
    <source>
        <dbReference type="SAM" id="Phobius"/>
    </source>
</evidence>
<sequence length="445" mass="47515">MGVSGMVNVLILGVSFLLIFTAFSTCGNLAQTVTNSVTNSTFTGSGYYSLAVIYGVFSVSQLMAPPWVALLGPRISLILSGAFYSGYAAALTTPRNWSFYPTSVLLGVAAGVLWTAQGLFLTANSSSHNIHKNTGIFWALLQCSSVFGNLYVYLALDGKSSISDKDRRTLLGTLSIISLVGTALLVFLQKPESQEEPINEGEDLLLEAEVISKETVASSFKEASTELGVLWRLLCSKSTALLCISMIYTGLELAFYSGVYGTSIGATQAFGSSAKALIGLSGMLISFGEIAGGGIFGFLCKNSHFRRMSVLLLGLVVHLVAFSLIFLNLPGDAPVVGKDGTWTSPAFNPSVGIALACSLLLGFGDGCFNTQLYSLLSALYRDNSPSVFVLFRFIQSLSAAVALLYSGSLLLPWQLFIMTLACFLGTLALFHVEKTELFLIGFWDI</sequence>
<comment type="similarity">
    <text evidence="2">Belongs to the unc-93 family.</text>
</comment>
<proteinExistence type="inferred from homology"/>
<dbReference type="AlphaFoldDB" id="A0AAV7M000"/>
<evidence type="ECO:0000313" key="8">
    <source>
        <dbReference type="Proteomes" id="UP001066276"/>
    </source>
</evidence>
<evidence type="ECO:0008006" key="9">
    <source>
        <dbReference type="Google" id="ProtNLM"/>
    </source>
</evidence>
<organism evidence="7 8">
    <name type="scientific">Pleurodeles waltl</name>
    <name type="common">Iberian ribbed newt</name>
    <dbReference type="NCBI Taxonomy" id="8319"/>
    <lineage>
        <taxon>Eukaryota</taxon>
        <taxon>Metazoa</taxon>
        <taxon>Chordata</taxon>
        <taxon>Craniata</taxon>
        <taxon>Vertebrata</taxon>
        <taxon>Euteleostomi</taxon>
        <taxon>Amphibia</taxon>
        <taxon>Batrachia</taxon>
        <taxon>Caudata</taxon>
        <taxon>Salamandroidea</taxon>
        <taxon>Salamandridae</taxon>
        <taxon>Pleurodelinae</taxon>
        <taxon>Pleurodeles</taxon>
    </lineage>
</organism>
<feature type="transmembrane region" description="Helical" evidence="6">
    <location>
        <begin position="99"/>
        <end position="123"/>
    </location>
</feature>
<dbReference type="InterPro" id="IPR051617">
    <property type="entry name" value="UNC-93-like_regulator"/>
</dbReference>